<accession>A0A8S5R834</accession>
<organism evidence="1">
    <name type="scientific">virus sp. ctnRj46</name>
    <dbReference type="NCBI Taxonomy" id="2826814"/>
    <lineage>
        <taxon>Viruses</taxon>
    </lineage>
</organism>
<dbReference type="EMBL" id="BK015829">
    <property type="protein sequence ID" value="DAE27148.1"/>
    <property type="molecule type" value="Genomic_DNA"/>
</dbReference>
<reference evidence="1" key="1">
    <citation type="journal article" date="2021" name="Proc. Natl. Acad. Sci. U.S.A.">
        <title>A Catalog of Tens of Thousands of Viruses from Human Metagenomes Reveals Hidden Associations with Chronic Diseases.</title>
        <authorList>
            <person name="Tisza M.J."/>
            <person name="Buck C.B."/>
        </authorList>
    </citation>
    <scope>NUCLEOTIDE SEQUENCE</scope>
    <source>
        <strain evidence="1">CtnRj46</strain>
    </source>
</reference>
<sequence length="36" mass="4204">MIITIFVFNNTNIPLSIFSSYTIKPYCNYFTVTHSI</sequence>
<protein>
    <submittedName>
        <fullName evidence="1">Uncharacterized protein</fullName>
    </submittedName>
</protein>
<evidence type="ECO:0000313" key="1">
    <source>
        <dbReference type="EMBL" id="DAE27148.1"/>
    </source>
</evidence>
<name>A0A8S5R834_9VIRU</name>
<proteinExistence type="predicted"/>